<evidence type="ECO:0000256" key="9">
    <source>
        <dbReference type="SAM" id="Phobius"/>
    </source>
</evidence>
<dbReference type="AlphaFoldDB" id="A0A6L5WIQ1"/>
<dbReference type="GO" id="GO:0015190">
    <property type="term" value="F:L-leucine transmembrane transporter activity"/>
    <property type="evidence" value="ECO:0007669"/>
    <property type="project" value="TreeGrafter"/>
</dbReference>
<keyword evidence="7 9" id="KW-1133">Transmembrane helix</keyword>
<feature type="transmembrane region" description="Helical" evidence="9">
    <location>
        <begin position="76"/>
        <end position="98"/>
    </location>
</feature>
<evidence type="ECO:0000256" key="7">
    <source>
        <dbReference type="ARBA" id="ARBA00022989"/>
    </source>
</evidence>
<comment type="subcellular location">
    <subcellularLocation>
        <location evidence="1">Cell membrane</location>
        <topology evidence="1">Multi-pass membrane protein</topology>
    </subcellularLocation>
</comment>
<dbReference type="GO" id="GO:0015820">
    <property type="term" value="P:L-leucine transport"/>
    <property type="evidence" value="ECO:0007669"/>
    <property type="project" value="TreeGrafter"/>
</dbReference>
<dbReference type="InterPro" id="IPR004685">
    <property type="entry name" value="Brnchd-chn_aa_trnsp_Livcs"/>
</dbReference>
<feature type="transmembrane region" description="Helical" evidence="9">
    <location>
        <begin position="343"/>
        <end position="365"/>
    </location>
</feature>
<feature type="transmembrane region" description="Helical" evidence="9">
    <location>
        <begin position="284"/>
        <end position="306"/>
    </location>
</feature>
<dbReference type="Gene3D" id="1.20.1740.10">
    <property type="entry name" value="Amino acid/polyamine transporter I"/>
    <property type="match status" value="1"/>
</dbReference>
<feature type="transmembrane region" description="Helical" evidence="9">
    <location>
        <begin position="235"/>
        <end position="254"/>
    </location>
</feature>
<feature type="transmembrane region" description="Helical" evidence="9">
    <location>
        <begin position="151"/>
        <end position="171"/>
    </location>
</feature>
<evidence type="ECO:0000256" key="8">
    <source>
        <dbReference type="ARBA" id="ARBA00023136"/>
    </source>
</evidence>
<evidence type="ECO:0000256" key="3">
    <source>
        <dbReference type="ARBA" id="ARBA00022448"/>
    </source>
</evidence>
<dbReference type="GO" id="GO:0015188">
    <property type="term" value="F:L-isoleucine transmembrane transporter activity"/>
    <property type="evidence" value="ECO:0007669"/>
    <property type="project" value="TreeGrafter"/>
</dbReference>
<feature type="transmembrane region" description="Helical" evidence="9">
    <location>
        <begin position="118"/>
        <end position="139"/>
    </location>
</feature>
<evidence type="ECO:0000256" key="5">
    <source>
        <dbReference type="ARBA" id="ARBA00022692"/>
    </source>
</evidence>
<reference evidence="10 11" key="2">
    <citation type="submission" date="2020-03" db="EMBL/GenBank/DDBJ databases">
        <title>Campylobacter portucalensis sp. nov., a new species of Campylobacter isolated from the reproductive tract of bulls.</title>
        <authorList>
            <person name="Silva M.F."/>
            <person name="Pereira G."/>
            <person name="Carneiro C."/>
            <person name="Hemphill A."/>
            <person name="Mateus L."/>
            <person name="Lopes-Da-Costa L."/>
            <person name="Silva E."/>
        </authorList>
    </citation>
    <scope>NUCLEOTIDE SEQUENCE [LARGE SCALE GENOMIC DNA]</scope>
    <source>
        <strain evidence="10 11">FMV-PI01</strain>
    </source>
</reference>
<dbReference type="NCBIfam" id="TIGR00796">
    <property type="entry name" value="livcs"/>
    <property type="match status" value="1"/>
</dbReference>
<reference evidence="10 11" key="1">
    <citation type="submission" date="2019-09" db="EMBL/GenBank/DDBJ databases">
        <authorList>
            <person name="Silva M."/>
            <person name="Pereira G."/>
            <person name="Lopes-Da-Costa L."/>
            <person name="Silva E."/>
        </authorList>
    </citation>
    <scope>NUCLEOTIDE SEQUENCE [LARGE SCALE GENOMIC DNA]</scope>
    <source>
        <strain evidence="10 11">FMV-PI01</strain>
    </source>
</reference>
<accession>A0A6L5WIQ1</accession>
<evidence type="ECO:0000256" key="2">
    <source>
        <dbReference type="ARBA" id="ARBA00008540"/>
    </source>
</evidence>
<dbReference type="PANTHER" id="PTHR30588">
    <property type="entry name" value="BRANCHED-CHAIN AMINO ACID TRANSPORT SYSTEM 2 CARRIER PROTEIN"/>
    <property type="match status" value="1"/>
</dbReference>
<keyword evidence="11" id="KW-1185">Reference proteome</keyword>
<sequence length="441" mass="48287">MEKGLNKKQFFIISLMLFSMFFGAGNFIFPPMVGKDAGTSYYLAIMFFCLTAVVLPVLGVAAVAKAGDLKSLASRADSWFAVIFVTAIYVSIGPLLAIPRAANMPFEISIMPFIDKDYHSLSLAVYGAIYFVLNWYVCIYPSKMVELLGKWLTPAMLILIVVFFVAGYINLPGNFATPKGDYAIAPASKAFVEGYQTMDALAALVFGIIVATAMKDMGVKNEEYLSNATIKAGMVAGAILMIIYIMLGFLGASAGGMNEFANSQNGAAILSELSNHLFGNSGRIILGLAFFLACFTTTTGLISSVSSYFESICPKINYKIWVVIWCVVSFLVANLGLNQILKFSVPVLISLYPISIILIILSLINKMIDSNRLIYRVCVYVCALIGIINALDITGINIPFITDVVKQFPFYSSMLGWIVPTAICFIITYLFYLIFAKKDNY</sequence>
<keyword evidence="4" id="KW-1003">Cell membrane</keyword>
<evidence type="ECO:0000256" key="4">
    <source>
        <dbReference type="ARBA" id="ARBA00022475"/>
    </source>
</evidence>
<dbReference type="PANTHER" id="PTHR30588:SF7">
    <property type="entry name" value="BRANCHED-CHAIN AMINO ACID CARRIER PROTEIN SAOUHSC_01411-RELATED"/>
    <property type="match status" value="1"/>
</dbReference>
<evidence type="ECO:0000256" key="6">
    <source>
        <dbReference type="ARBA" id="ARBA00022970"/>
    </source>
</evidence>
<keyword evidence="8 9" id="KW-0472">Membrane</keyword>
<proteinExistence type="inferred from homology"/>
<organism evidence="10 11">
    <name type="scientific">Campylobacter portucalensis</name>
    <dbReference type="NCBI Taxonomy" id="2608384"/>
    <lineage>
        <taxon>Bacteria</taxon>
        <taxon>Pseudomonadati</taxon>
        <taxon>Campylobacterota</taxon>
        <taxon>Epsilonproteobacteria</taxon>
        <taxon>Campylobacterales</taxon>
        <taxon>Campylobacteraceae</taxon>
        <taxon>Campylobacter</taxon>
    </lineage>
</organism>
<evidence type="ECO:0000313" key="11">
    <source>
        <dbReference type="Proteomes" id="UP000476338"/>
    </source>
</evidence>
<dbReference type="RefSeq" id="WP_154571109.1">
    <property type="nucleotide sequence ID" value="NZ_VWSJ01000027.1"/>
</dbReference>
<evidence type="ECO:0000313" key="10">
    <source>
        <dbReference type="EMBL" id="MSN96846.1"/>
    </source>
</evidence>
<evidence type="ECO:0000256" key="1">
    <source>
        <dbReference type="ARBA" id="ARBA00004651"/>
    </source>
</evidence>
<gene>
    <name evidence="10" type="primary">brnQ</name>
    <name evidence="10" type="ORF">F1B92_06665</name>
</gene>
<dbReference type="GO" id="GO:0005304">
    <property type="term" value="F:L-valine transmembrane transporter activity"/>
    <property type="evidence" value="ECO:0007669"/>
    <property type="project" value="TreeGrafter"/>
</dbReference>
<feature type="transmembrane region" description="Helical" evidence="9">
    <location>
        <begin position="41"/>
        <end position="64"/>
    </location>
</feature>
<dbReference type="Proteomes" id="UP000476338">
    <property type="component" value="Unassembled WGS sequence"/>
</dbReference>
<feature type="transmembrane region" description="Helical" evidence="9">
    <location>
        <begin position="377"/>
        <end position="402"/>
    </location>
</feature>
<keyword evidence="3" id="KW-0813">Transport</keyword>
<feature type="transmembrane region" description="Helical" evidence="9">
    <location>
        <begin position="414"/>
        <end position="435"/>
    </location>
</feature>
<feature type="transmembrane region" description="Helical" evidence="9">
    <location>
        <begin position="318"/>
        <end position="337"/>
    </location>
</feature>
<dbReference type="GO" id="GO:0015818">
    <property type="term" value="P:isoleucine transport"/>
    <property type="evidence" value="ECO:0007669"/>
    <property type="project" value="TreeGrafter"/>
</dbReference>
<comment type="similarity">
    <text evidence="2">Belongs to the branched chain amino acid transporter family.</text>
</comment>
<name>A0A6L5WIQ1_9BACT</name>
<keyword evidence="5 9" id="KW-0812">Transmembrane</keyword>
<protein>
    <submittedName>
        <fullName evidence="10">Branched-chain amino acid transport system II carrier protein</fullName>
    </submittedName>
</protein>
<feature type="transmembrane region" description="Helical" evidence="9">
    <location>
        <begin position="195"/>
        <end position="214"/>
    </location>
</feature>
<comment type="caution">
    <text evidence="10">The sequence shown here is derived from an EMBL/GenBank/DDBJ whole genome shotgun (WGS) entry which is preliminary data.</text>
</comment>
<dbReference type="GO" id="GO:0005886">
    <property type="term" value="C:plasma membrane"/>
    <property type="evidence" value="ECO:0007669"/>
    <property type="project" value="UniProtKB-SubCell"/>
</dbReference>
<keyword evidence="6" id="KW-0029">Amino-acid transport</keyword>
<dbReference type="Pfam" id="PF05525">
    <property type="entry name" value="Branch_AA_trans"/>
    <property type="match status" value="1"/>
</dbReference>
<dbReference type="EMBL" id="VWSJ01000027">
    <property type="protein sequence ID" value="MSN96846.1"/>
    <property type="molecule type" value="Genomic_DNA"/>
</dbReference>
<feature type="transmembrane region" description="Helical" evidence="9">
    <location>
        <begin position="12"/>
        <end position="29"/>
    </location>
</feature>